<dbReference type="EC" id="1.1.1.369" evidence="5"/>
<evidence type="ECO:0000256" key="1">
    <source>
        <dbReference type="ARBA" id="ARBA00010928"/>
    </source>
</evidence>
<accession>A0ABU0JIB4</accession>
<dbReference type="Proteomes" id="UP001242480">
    <property type="component" value="Unassembled WGS sequence"/>
</dbReference>
<dbReference type="Pfam" id="PF01408">
    <property type="entry name" value="GFO_IDH_MocA"/>
    <property type="match status" value="1"/>
</dbReference>
<feature type="domain" description="GFO/IDH/MocA-like oxidoreductase" evidence="4">
    <location>
        <begin position="131"/>
        <end position="248"/>
    </location>
</feature>
<feature type="domain" description="Gfo/Idh/MocA-like oxidoreductase N-terminal" evidence="3">
    <location>
        <begin position="8"/>
        <end position="122"/>
    </location>
</feature>
<dbReference type="SUPFAM" id="SSF51735">
    <property type="entry name" value="NAD(P)-binding Rossmann-fold domains"/>
    <property type="match status" value="1"/>
</dbReference>
<dbReference type="InterPro" id="IPR000683">
    <property type="entry name" value="Gfo/Idh/MocA-like_OxRdtase_N"/>
</dbReference>
<protein>
    <submittedName>
        <fullName evidence="5">Myo-inositol 2-dehydrogenase/D-chiro-inositol 1-dehydrogenase</fullName>
        <ecNumber evidence="5">1.1.1.18</ecNumber>
        <ecNumber evidence="5">1.1.1.369</ecNumber>
    </submittedName>
</protein>
<proteinExistence type="inferred from homology"/>
<dbReference type="SUPFAM" id="SSF55347">
    <property type="entry name" value="Glyceraldehyde-3-phosphate dehydrogenase-like, C-terminal domain"/>
    <property type="match status" value="1"/>
</dbReference>
<keyword evidence="6" id="KW-1185">Reference proteome</keyword>
<reference evidence="5 6" key="1">
    <citation type="submission" date="2023-07" db="EMBL/GenBank/DDBJ databases">
        <title>Genomic Encyclopedia of Type Strains, Phase IV (KMG-IV): sequencing the most valuable type-strain genomes for metagenomic binning, comparative biology and taxonomic classification.</title>
        <authorList>
            <person name="Goeker M."/>
        </authorList>
    </citation>
    <scope>NUCLEOTIDE SEQUENCE [LARGE SCALE GENOMIC DNA]</scope>
    <source>
        <strain evidence="5 6">DSM 19619</strain>
    </source>
</reference>
<dbReference type="InterPro" id="IPR036291">
    <property type="entry name" value="NAD(P)-bd_dom_sf"/>
</dbReference>
<comment type="similarity">
    <text evidence="1">Belongs to the Gfo/Idh/MocA family.</text>
</comment>
<dbReference type="Gene3D" id="3.30.360.10">
    <property type="entry name" value="Dihydrodipicolinate Reductase, domain 2"/>
    <property type="match status" value="1"/>
</dbReference>
<evidence type="ECO:0000313" key="6">
    <source>
        <dbReference type="Proteomes" id="UP001242480"/>
    </source>
</evidence>
<keyword evidence="2 5" id="KW-0560">Oxidoreductase</keyword>
<dbReference type="PANTHER" id="PTHR42840:SF3">
    <property type="entry name" value="BINDING ROSSMANN FOLD OXIDOREDUCTASE, PUTATIVE (AFU_ORTHOLOGUE AFUA_2G10240)-RELATED"/>
    <property type="match status" value="1"/>
</dbReference>
<dbReference type="Gene3D" id="3.40.50.720">
    <property type="entry name" value="NAD(P)-binding Rossmann-like Domain"/>
    <property type="match status" value="1"/>
</dbReference>
<evidence type="ECO:0000259" key="4">
    <source>
        <dbReference type="Pfam" id="PF22725"/>
    </source>
</evidence>
<dbReference type="EC" id="1.1.1.18" evidence="5"/>
<dbReference type="Pfam" id="PF22725">
    <property type="entry name" value="GFO_IDH_MocA_C3"/>
    <property type="match status" value="1"/>
</dbReference>
<dbReference type="EMBL" id="JAUSVX010000019">
    <property type="protein sequence ID" value="MDQ0474023.1"/>
    <property type="molecule type" value="Genomic_DNA"/>
</dbReference>
<evidence type="ECO:0000259" key="3">
    <source>
        <dbReference type="Pfam" id="PF01408"/>
    </source>
</evidence>
<gene>
    <name evidence="5" type="ORF">QO011_007062</name>
</gene>
<dbReference type="GO" id="GO:0050112">
    <property type="term" value="F:inositol 2-dehydrogenase (NAD+) activity"/>
    <property type="evidence" value="ECO:0007669"/>
    <property type="project" value="UniProtKB-EC"/>
</dbReference>
<evidence type="ECO:0000313" key="5">
    <source>
        <dbReference type="EMBL" id="MDQ0474023.1"/>
    </source>
</evidence>
<sequence length="341" mass="35776">MPVQPLCLVGAGRIARVHAGSIARSHRARLAAVVDPDPAARADIAAAHGAQAFATLDEALAAGSFAGIVIASPTGTHADYVEACVEARLPVLCEKPVDLTLARVDRCLERIAGCGVPVTVGFHRRADAARREVKADVAQGRIGRPEHALLVSRDRLPPPPAYIAHSGGIVRDMLIHDLDEIVWLFGDGPLSVTAELRPFEDPALAGLGDHGSAAVTIAYDDGPVCHVVASRRCTYGFEQRIEVFGSLGLTACPSLPARHATLAGGAGFVRPPLHESFRERYAAAYEAELDAFLDMAEGRAPPLCPVDEARMSLALAELVIAAHRSGGRVRSTGLGRAAAGT</sequence>
<dbReference type="PANTHER" id="PTHR42840">
    <property type="entry name" value="NAD(P)-BINDING ROSSMANN-FOLD SUPERFAMILY PROTEIN-RELATED"/>
    <property type="match status" value="1"/>
</dbReference>
<organism evidence="5 6">
    <name type="scientific">Labrys wisconsinensis</name>
    <dbReference type="NCBI Taxonomy" id="425677"/>
    <lineage>
        <taxon>Bacteria</taxon>
        <taxon>Pseudomonadati</taxon>
        <taxon>Pseudomonadota</taxon>
        <taxon>Alphaproteobacteria</taxon>
        <taxon>Hyphomicrobiales</taxon>
        <taxon>Xanthobacteraceae</taxon>
        <taxon>Labrys</taxon>
    </lineage>
</organism>
<comment type="caution">
    <text evidence="5">The sequence shown here is derived from an EMBL/GenBank/DDBJ whole genome shotgun (WGS) entry which is preliminary data.</text>
</comment>
<evidence type="ECO:0000256" key="2">
    <source>
        <dbReference type="ARBA" id="ARBA00023002"/>
    </source>
</evidence>
<dbReference type="InterPro" id="IPR055170">
    <property type="entry name" value="GFO_IDH_MocA-like_dom"/>
</dbReference>
<dbReference type="RefSeq" id="WP_307282939.1">
    <property type="nucleotide sequence ID" value="NZ_JAUSVX010000019.1"/>
</dbReference>
<name>A0ABU0JIB4_9HYPH</name>